<dbReference type="PROSITE" id="PS51186">
    <property type="entry name" value="GNAT"/>
    <property type="match status" value="1"/>
</dbReference>
<evidence type="ECO:0000313" key="5">
    <source>
        <dbReference type="Proteomes" id="UP000730481"/>
    </source>
</evidence>
<evidence type="ECO:0000259" key="3">
    <source>
        <dbReference type="PROSITE" id="PS51186"/>
    </source>
</evidence>
<dbReference type="PANTHER" id="PTHR43877">
    <property type="entry name" value="AMINOALKYLPHOSPHONATE N-ACETYLTRANSFERASE-RELATED-RELATED"/>
    <property type="match status" value="1"/>
</dbReference>
<dbReference type="Proteomes" id="UP000730481">
    <property type="component" value="Unassembled WGS sequence"/>
</dbReference>
<evidence type="ECO:0000256" key="1">
    <source>
        <dbReference type="ARBA" id="ARBA00022679"/>
    </source>
</evidence>
<dbReference type="AlphaFoldDB" id="A0A9P5DS48"/>
<dbReference type="CDD" id="cd04301">
    <property type="entry name" value="NAT_SF"/>
    <property type="match status" value="1"/>
</dbReference>
<dbReference type="InterPro" id="IPR016181">
    <property type="entry name" value="Acyl_CoA_acyltransferase"/>
</dbReference>
<proteinExistence type="predicted"/>
<dbReference type="Pfam" id="PF00583">
    <property type="entry name" value="Acetyltransf_1"/>
    <property type="match status" value="1"/>
</dbReference>
<dbReference type="OrthoDB" id="41532at2759"/>
<organism evidence="4 5">
    <name type="scientific">Fusarium beomiforme</name>
    <dbReference type="NCBI Taxonomy" id="44412"/>
    <lineage>
        <taxon>Eukaryota</taxon>
        <taxon>Fungi</taxon>
        <taxon>Dikarya</taxon>
        <taxon>Ascomycota</taxon>
        <taxon>Pezizomycotina</taxon>
        <taxon>Sordariomycetes</taxon>
        <taxon>Hypocreomycetidae</taxon>
        <taxon>Hypocreales</taxon>
        <taxon>Nectriaceae</taxon>
        <taxon>Fusarium</taxon>
        <taxon>Fusarium burgessii species complex</taxon>
    </lineage>
</organism>
<dbReference type="GO" id="GO:0016747">
    <property type="term" value="F:acyltransferase activity, transferring groups other than amino-acyl groups"/>
    <property type="evidence" value="ECO:0007669"/>
    <property type="project" value="InterPro"/>
</dbReference>
<reference evidence="4" key="1">
    <citation type="journal article" date="2017" name="Mycologia">
        <title>Fusarium algeriense, sp. nov., a novel toxigenic crown rot pathogen of durum wheat from Algeria is nested in the Fusarium burgessii species complex.</title>
        <authorList>
            <person name="Laraba I."/>
            <person name="Keddad A."/>
            <person name="Boureghda H."/>
            <person name="Abdallah N."/>
            <person name="Vaughan M.M."/>
            <person name="Proctor R.H."/>
            <person name="Busman M."/>
            <person name="O'Donnell K."/>
        </authorList>
    </citation>
    <scope>NUCLEOTIDE SEQUENCE</scope>
    <source>
        <strain evidence="4">NRRL 25174</strain>
    </source>
</reference>
<protein>
    <submittedName>
        <fullName evidence="4">Acetyltransferase</fullName>
    </submittedName>
</protein>
<gene>
    <name evidence="4" type="ORF">FBEOM_13762</name>
</gene>
<reference evidence="4" key="2">
    <citation type="submission" date="2020-02" db="EMBL/GenBank/DDBJ databases">
        <title>Identification and distribution of gene clusters putatively required for synthesis of sphingolipid metabolism inhibitors in phylogenetically diverse species of the filamentous fungus Fusarium.</title>
        <authorList>
            <person name="Kim H.-S."/>
            <person name="Busman M."/>
            <person name="Brown D.W."/>
            <person name="Divon H."/>
            <person name="Uhlig S."/>
            <person name="Proctor R.H."/>
        </authorList>
    </citation>
    <scope>NUCLEOTIDE SEQUENCE</scope>
    <source>
        <strain evidence="4">NRRL 25174</strain>
    </source>
</reference>
<keyword evidence="2" id="KW-0012">Acyltransferase</keyword>
<keyword evidence="1" id="KW-0808">Transferase</keyword>
<dbReference type="Gene3D" id="3.40.630.30">
    <property type="match status" value="1"/>
</dbReference>
<dbReference type="InterPro" id="IPR050832">
    <property type="entry name" value="Bact_Acetyltransf"/>
</dbReference>
<evidence type="ECO:0000256" key="2">
    <source>
        <dbReference type="ARBA" id="ARBA00023315"/>
    </source>
</evidence>
<dbReference type="PANTHER" id="PTHR43877:SF2">
    <property type="entry name" value="AMINOALKYLPHOSPHONATE N-ACETYLTRANSFERASE-RELATED"/>
    <property type="match status" value="1"/>
</dbReference>
<feature type="domain" description="N-acetyltransferase" evidence="3">
    <location>
        <begin position="22"/>
        <end position="191"/>
    </location>
</feature>
<dbReference type="InterPro" id="IPR000182">
    <property type="entry name" value="GNAT_dom"/>
</dbReference>
<dbReference type="EMBL" id="PVQB02001077">
    <property type="protein sequence ID" value="KAF4332443.1"/>
    <property type="molecule type" value="Genomic_DNA"/>
</dbReference>
<accession>A0A9P5DS48</accession>
<evidence type="ECO:0000313" key="4">
    <source>
        <dbReference type="EMBL" id="KAF4332443.1"/>
    </source>
</evidence>
<comment type="caution">
    <text evidence="4">The sequence shown here is derived from an EMBL/GenBank/DDBJ whole genome shotgun (WGS) entry which is preliminary data.</text>
</comment>
<keyword evidence="5" id="KW-1185">Reference proteome</keyword>
<sequence length="196" mass="21671">MDFSAVANLPEGLTIHRVSTPEQLEQWTPSLTTLLLSCINDDPPASSLGFRAPLSTAKATEFWSSLSPQLFGETPRTTLFVLARDATAIGTMQLVTHPKETHSHKVEVGKLLVSEKERSHGLGRKLMQVAEKFAKEELGKTMVMLDTATKSPARGFYVKLGYTEWGVCPQYAESADGHLHDTSFFYKFLGNKTPQN</sequence>
<name>A0A9P5DS48_9HYPO</name>
<dbReference type="SUPFAM" id="SSF55729">
    <property type="entry name" value="Acyl-CoA N-acyltransferases (Nat)"/>
    <property type="match status" value="1"/>
</dbReference>